<evidence type="ECO:0000313" key="8">
    <source>
        <dbReference type="EMBL" id="EPY50353.1"/>
    </source>
</evidence>
<dbReference type="GeneID" id="25035444"/>
<dbReference type="EMBL" id="KE546993">
    <property type="protein sequence ID" value="EPY50353.1"/>
    <property type="molecule type" value="Genomic_DNA"/>
</dbReference>
<evidence type="ECO:0000256" key="3">
    <source>
        <dbReference type="ARBA" id="ARBA00023125"/>
    </source>
</evidence>
<dbReference type="RefSeq" id="XP_013024839.1">
    <property type="nucleotide sequence ID" value="XM_013169385.1"/>
</dbReference>
<dbReference type="GO" id="GO:0005634">
    <property type="term" value="C:nucleus"/>
    <property type="evidence" value="ECO:0007669"/>
    <property type="project" value="UniProtKB-SubCell"/>
</dbReference>
<dbReference type="Pfam" id="PF21559">
    <property type="entry name" value="Reb1_MybAD"/>
    <property type="match status" value="1"/>
</dbReference>
<evidence type="ECO:0000259" key="6">
    <source>
        <dbReference type="PROSITE" id="PS50090"/>
    </source>
</evidence>
<keyword evidence="3" id="KW-0238">DNA-binding</keyword>
<feature type="compositionally biased region" description="Polar residues" evidence="5">
    <location>
        <begin position="39"/>
        <end position="57"/>
    </location>
</feature>
<dbReference type="AlphaFoldDB" id="S9VQZ7"/>
<evidence type="ECO:0000256" key="4">
    <source>
        <dbReference type="ARBA" id="ARBA00023242"/>
    </source>
</evidence>
<dbReference type="GO" id="GO:0071171">
    <property type="term" value="P:site-specific DNA replication termination at RTS1 barrier"/>
    <property type="evidence" value="ECO:0007669"/>
    <property type="project" value="EnsemblFungi"/>
</dbReference>
<dbReference type="HOGENOM" id="CLU_598729_0_0_1"/>
<dbReference type="GO" id="GO:0003700">
    <property type="term" value="F:DNA-binding transcription factor activity"/>
    <property type="evidence" value="ECO:0007669"/>
    <property type="project" value="TreeGrafter"/>
</dbReference>
<feature type="domain" description="Myb-like" evidence="6">
    <location>
        <begin position="226"/>
        <end position="275"/>
    </location>
</feature>
<feature type="domain" description="Myb-like" evidence="6">
    <location>
        <begin position="282"/>
        <end position="334"/>
    </location>
</feature>
<reference evidence="8 9" key="1">
    <citation type="journal article" date="2011" name="Science">
        <title>Comparative functional genomics of the fission yeasts.</title>
        <authorList>
            <person name="Rhind N."/>
            <person name="Chen Z."/>
            <person name="Yassour M."/>
            <person name="Thompson D.A."/>
            <person name="Haas B.J."/>
            <person name="Habib N."/>
            <person name="Wapinski I."/>
            <person name="Roy S."/>
            <person name="Lin M.F."/>
            <person name="Heiman D.I."/>
            <person name="Young S.K."/>
            <person name="Furuya K."/>
            <person name="Guo Y."/>
            <person name="Pidoux A."/>
            <person name="Chen H.M."/>
            <person name="Robbertse B."/>
            <person name="Goldberg J.M."/>
            <person name="Aoki K."/>
            <person name="Bayne E.H."/>
            <person name="Berlin A.M."/>
            <person name="Desjardins C.A."/>
            <person name="Dobbs E."/>
            <person name="Dukaj L."/>
            <person name="Fan L."/>
            <person name="FitzGerald M.G."/>
            <person name="French C."/>
            <person name="Gujja S."/>
            <person name="Hansen K."/>
            <person name="Keifenheim D."/>
            <person name="Levin J.Z."/>
            <person name="Mosher R.A."/>
            <person name="Mueller C.A."/>
            <person name="Pfiffner J."/>
            <person name="Priest M."/>
            <person name="Russ C."/>
            <person name="Smialowska A."/>
            <person name="Swoboda P."/>
            <person name="Sykes S.M."/>
            <person name="Vaughn M."/>
            <person name="Vengrova S."/>
            <person name="Yoder R."/>
            <person name="Zeng Q."/>
            <person name="Allshire R."/>
            <person name="Baulcombe D."/>
            <person name="Birren B.W."/>
            <person name="Brown W."/>
            <person name="Ekwall K."/>
            <person name="Kellis M."/>
            <person name="Leatherwood J."/>
            <person name="Levin H."/>
            <person name="Margalit H."/>
            <person name="Martienssen R."/>
            <person name="Nieduszynski C.A."/>
            <person name="Spatafora J.W."/>
            <person name="Friedman N."/>
            <person name="Dalgaard J.Z."/>
            <person name="Baumann P."/>
            <person name="Niki H."/>
            <person name="Regev A."/>
            <person name="Nusbaum C."/>
        </authorList>
    </citation>
    <scope>NUCLEOTIDE SEQUENCE [LARGE SCALE GENOMIC DNA]</scope>
    <source>
        <strain evidence="9">OY26 / ATCC MYA-4695 / CBS 11777 / NBRC 106824 / NRRL Y48691</strain>
    </source>
</reference>
<organism evidence="8 9">
    <name type="scientific">Schizosaccharomyces cryophilus (strain OY26 / ATCC MYA-4695 / CBS 11777 / NBRC 106824 / NRRL Y48691)</name>
    <name type="common">Fission yeast</name>
    <dbReference type="NCBI Taxonomy" id="653667"/>
    <lineage>
        <taxon>Eukaryota</taxon>
        <taxon>Fungi</taxon>
        <taxon>Dikarya</taxon>
        <taxon>Ascomycota</taxon>
        <taxon>Taphrinomycotina</taxon>
        <taxon>Schizosaccharomycetes</taxon>
        <taxon>Schizosaccharomycetales</taxon>
        <taxon>Schizosaccharomycetaceae</taxon>
        <taxon>Schizosaccharomyces</taxon>
    </lineage>
</organism>
<dbReference type="Gene3D" id="1.10.10.60">
    <property type="entry name" value="Homeodomain-like"/>
    <property type="match status" value="2"/>
</dbReference>
<gene>
    <name evidence="8" type="ORF">SPOG_01113</name>
</gene>
<proteinExistence type="predicted"/>
<evidence type="ECO:0000313" key="9">
    <source>
        <dbReference type="Proteomes" id="UP000015464"/>
    </source>
</evidence>
<evidence type="ECO:0000256" key="5">
    <source>
        <dbReference type="SAM" id="MobiDB-lite"/>
    </source>
</evidence>
<accession>S9VQZ7</accession>
<feature type="region of interest" description="Disordered" evidence="5">
    <location>
        <begin position="37"/>
        <end position="57"/>
    </location>
</feature>
<evidence type="ECO:0000259" key="7">
    <source>
        <dbReference type="PROSITE" id="PS51294"/>
    </source>
</evidence>
<dbReference type="GO" id="GO:1990943">
    <property type="term" value="F:mating type region replication fork barrier binding"/>
    <property type="evidence" value="ECO:0007669"/>
    <property type="project" value="EnsemblFungi"/>
</dbReference>
<dbReference type="GO" id="GO:0000976">
    <property type="term" value="F:transcription cis-regulatory region binding"/>
    <property type="evidence" value="ECO:0007669"/>
    <property type="project" value="TreeGrafter"/>
</dbReference>
<dbReference type="InterPro" id="IPR051651">
    <property type="entry name" value="DMTF1_DNA-bind_reg"/>
</dbReference>
<dbReference type="InterPro" id="IPR001005">
    <property type="entry name" value="SANT/Myb"/>
</dbReference>
<dbReference type="STRING" id="653667.S9VQZ7"/>
<name>S9VQZ7_SCHCR</name>
<dbReference type="OrthoDB" id="39591at2759"/>
<dbReference type="Proteomes" id="UP000015464">
    <property type="component" value="Unassembled WGS sequence"/>
</dbReference>
<keyword evidence="2" id="KW-0677">Repeat</keyword>
<dbReference type="PROSITE" id="PS51294">
    <property type="entry name" value="HTH_MYB"/>
    <property type="match status" value="2"/>
</dbReference>
<keyword evidence="4" id="KW-0539">Nucleus</keyword>
<dbReference type="SUPFAM" id="SSF46689">
    <property type="entry name" value="Homeodomain-like"/>
    <property type="match status" value="2"/>
</dbReference>
<dbReference type="OMA" id="HWRDYIQ"/>
<sequence length="441" mass="52280">MEDEEFNSLNDSYSYPELFSPELEDLESCVLNFEREPSLESSNTTSPEQSLSPTNSFNSNQYYRPSYSRRNSQFSPRCWKLLIGLIQETMEKSGLSFEDAKVILEKSRRVPRIFENIIVRFRVEIPGITRRTLHRHLRGYFRVPGFFQFGYVDSNRSGAWGVKEAELIEAKINYFQEEKNISQQEFCELIWATDYSMEIDQLYNSIVNELERDKKSVQSFVRRKYYPFLHRNSWTIEEEDQLQSLVDTYGTSWSKIGQILNRLPMQCRDHWRDYIQCGVILRSPWTEDESKKLLSLVCEFKHQFPLLPVQWETIAKKLKNRHRHHCKLRFYSLLNSTSNKELLFYPGDNLWMIQRIKEMSIEKEEMIDWIQISDLAGRFWTSKACEKQFEKIKKSLMVNDESTFPVLIQKLFDVFHCVGSENLQSSLYMNQDPPFTGSSNA</sequence>
<evidence type="ECO:0000256" key="1">
    <source>
        <dbReference type="ARBA" id="ARBA00004123"/>
    </source>
</evidence>
<protein>
    <submittedName>
        <fullName evidence="8">Replication termination factor Rtf1</fullName>
    </submittedName>
</protein>
<feature type="domain" description="HTH myb-type" evidence="7">
    <location>
        <begin position="227"/>
        <end position="279"/>
    </location>
</feature>
<dbReference type="PANTHER" id="PTHR46380:SF4">
    <property type="entry name" value="REPLICATION TERMINATION FACTOR 1"/>
    <property type="match status" value="1"/>
</dbReference>
<dbReference type="PROSITE" id="PS50090">
    <property type="entry name" value="MYB_LIKE"/>
    <property type="match status" value="2"/>
</dbReference>
<dbReference type="SMART" id="SM00717">
    <property type="entry name" value="SANT"/>
    <property type="match status" value="2"/>
</dbReference>
<dbReference type="InterPro" id="IPR049260">
    <property type="entry name" value="REB1_MybAD"/>
</dbReference>
<keyword evidence="9" id="KW-1185">Reference proteome</keyword>
<dbReference type="Pfam" id="PF00249">
    <property type="entry name" value="Myb_DNA-binding"/>
    <property type="match status" value="2"/>
</dbReference>
<feature type="domain" description="HTH myb-type" evidence="7">
    <location>
        <begin position="280"/>
        <end position="338"/>
    </location>
</feature>
<evidence type="ECO:0000256" key="2">
    <source>
        <dbReference type="ARBA" id="ARBA00022737"/>
    </source>
</evidence>
<dbReference type="InterPro" id="IPR017930">
    <property type="entry name" value="Myb_dom"/>
</dbReference>
<comment type="subcellular location">
    <subcellularLocation>
        <location evidence="1">Nucleus</location>
    </subcellularLocation>
</comment>
<dbReference type="eggNOG" id="KOG0051">
    <property type="taxonomic scope" value="Eukaryota"/>
</dbReference>
<dbReference type="InterPro" id="IPR009057">
    <property type="entry name" value="Homeodomain-like_sf"/>
</dbReference>
<dbReference type="PANTHER" id="PTHR46380">
    <property type="entry name" value="CYCLIN-D-BINDING MYB-LIKE TRANSCRIPTION FACTOR 1"/>
    <property type="match status" value="1"/>
</dbReference>